<comment type="caution">
    <text evidence="3">The sequence shown here is derived from an EMBL/GenBank/DDBJ whole genome shotgun (WGS) entry which is preliminary data.</text>
</comment>
<sequence length="103" mass="11265">MRFAKALGLWGYVTLLVAVALVVLWIGMAAGDHRGTMWAGTAAVVMVIISLASLTVSRRLLVRRDPDNRPEQDPLQPAVTDEEAADYEARYHGRADGDDATDR</sequence>
<proteinExistence type="predicted"/>
<feature type="transmembrane region" description="Helical" evidence="2">
    <location>
        <begin position="7"/>
        <end position="30"/>
    </location>
</feature>
<dbReference type="Proteomes" id="UP000550729">
    <property type="component" value="Unassembled WGS sequence"/>
</dbReference>
<keyword evidence="2" id="KW-0812">Transmembrane</keyword>
<organism evidence="3 4">
    <name type="scientific">Gordonia asplenii</name>
    <dbReference type="NCBI Taxonomy" id="2725283"/>
    <lineage>
        <taxon>Bacteria</taxon>
        <taxon>Bacillati</taxon>
        <taxon>Actinomycetota</taxon>
        <taxon>Actinomycetes</taxon>
        <taxon>Mycobacteriales</taxon>
        <taxon>Gordoniaceae</taxon>
        <taxon>Gordonia</taxon>
    </lineage>
</organism>
<dbReference type="RefSeq" id="WP_170197122.1">
    <property type="nucleotide sequence ID" value="NZ_JABBNB010000038.1"/>
</dbReference>
<keyword evidence="2" id="KW-1133">Transmembrane helix</keyword>
<evidence type="ECO:0000256" key="1">
    <source>
        <dbReference type="SAM" id="MobiDB-lite"/>
    </source>
</evidence>
<dbReference type="EMBL" id="JABBNB010000038">
    <property type="protein sequence ID" value="NMO04617.1"/>
    <property type="molecule type" value="Genomic_DNA"/>
</dbReference>
<protein>
    <submittedName>
        <fullName evidence="3">Uncharacterized protein</fullName>
    </submittedName>
</protein>
<keyword evidence="2" id="KW-0472">Membrane</keyword>
<reference evidence="3 4" key="1">
    <citation type="submission" date="2020-04" db="EMBL/GenBank/DDBJ databases">
        <title>Gordonia sp. nov. TBRC 11910.</title>
        <authorList>
            <person name="Suriyachadkun C."/>
        </authorList>
    </citation>
    <scope>NUCLEOTIDE SEQUENCE [LARGE SCALE GENOMIC DNA]</scope>
    <source>
        <strain evidence="3 4">TBRC 11910</strain>
    </source>
</reference>
<accession>A0A848L2B3</accession>
<gene>
    <name evidence="3" type="ORF">HH308_25680</name>
</gene>
<feature type="transmembrane region" description="Helical" evidence="2">
    <location>
        <begin position="36"/>
        <end position="56"/>
    </location>
</feature>
<feature type="region of interest" description="Disordered" evidence="1">
    <location>
        <begin position="65"/>
        <end position="84"/>
    </location>
</feature>
<dbReference type="AlphaFoldDB" id="A0A848L2B3"/>
<name>A0A848L2B3_9ACTN</name>
<evidence type="ECO:0000256" key="2">
    <source>
        <dbReference type="SAM" id="Phobius"/>
    </source>
</evidence>
<evidence type="ECO:0000313" key="4">
    <source>
        <dbReference type="Proteomes" id="UP000550729"/>
    </source>
</evidence>
<keyword evidence="4" id="KW-1185">Reference proteome</keyword>
<evidence type="ECO:0000313" key="3">
    <source>
        <dbReference type="EMBL" id="NMO04617.1"/>
    </source>
</evidence>